<protein>
    <submittedName>
        <fullName evidence="3">DNA-binding helix-turn-helix protein</fullName>
    </submittedName>
</protein>
<sequence length="191" mass="21622">MFSKLILEFSDNMKIGEKIKRLRLIQQLTQEELAQRSEVTKGFISQVERDLTSPSVATFLDILDALGVEPDDFFRHMDEPKIVFTSDDASSFTSESDGYSIDYIVPNAQKNTMEPTLWHIEPKGHSAVLSLYEGQWFAYILKGSLAVHYGNYIYDAEGGDTVYGNGDREVFFENTGSETAELIWVSNPPNF</sequence>
<dbReference type="InterPro" id="IPR050807">
    <property type="entry name" value="TransReg_Diox_bact_type"/>
</dbReference>
<dbReference type="GO" id="GO:0003677">
    <property type="term" value="F:DNA binding"/>
    <property type="evidence" value="ECO:0007669"/>
    <property type="project" value="UniProtKB-KW"/>
</dbReference>
<dbReference type="Gene3D" id="1.10.260.40">
    <property type="entry name" value="lambda repressor-like DNA-binding domains"/>
    <property type="match status" value="1"/>
</dbReference>
<dbReference type="PANTHER" id="PTHR46797">
    <property type="entry name" value="HTH-TYPE TRANSCRIPTIONAL REGULATOR"/>
    <property type="match status" value="1"/>
</dbReference>
<dbReference type="InterPro" id="IPR011051">
    <property type="entry name" value="RmlC_Cupin_sf"/>
</dbReference>
<evidence type="ECO:0000313" key="3">
    <source>
        <dbReference type="EMBL" id="KXB67064.1"/>
    </source>
</evidence>
<accession>A0A134AHB8</accession>
<dbReference type="SMART" id="SM00530">
    <property type="entry name" value="HTH_XRE"/>
    <property type="match status" value="1"/>
</dbReference>
<keyword evidence="4" id="KW-1185">Reference proteome</keyword>
<proteinExistence type="predicted"/>
<dbReference type="SUPFAM" id="SSF47413">
    <property type="entry name" value="lambda repressor-like DNA-binding domains"/>
    <property type="match status" value="1"/>
</dbReference>
<dbReference type="SUPFAM" id="SSF51182">
    <property type="entry name" value="RmlC-like cupins"/>
    <property type="match status" value="1"/>
</dbReference>
<dbReference type="Gene3D" id="2.60.120.10">
    <property type="entry name" value="Jelly Rolls"/>
    <property type="match status" value="1"/>
</dbReference>
<dbReference type="GO" id="GO:0005829">
    <property type="term" value="C:cytosol"/>
    <property type="evidence" value="ECO:0007669"/>
    <property type="project" value="TreeGrafter"/>
</dbReference>
<evidence type="ECO:0000313" key="4">
    <source>
        <dbReference type="Proteomes" id="UP000070442"/>
    </source>
</evidence>
<evidence type="ECO:0000256" key="1">
    <source>
        <dbReference type="ARBA" id="ARBA00023125"/>
    </source>
</evidence>
<dbReference type="GO" id="GO:0003700">
    <property type="term" value="F:DNA-binding transcription factor activity"/>
    <property type="evidence" value="ECO:0007669"/>
    <property type="project" value="TreeGrafter"/>
</dbReference>
<dbReference type="Proteomes" id="UP000070442">
    <property type="component" value="Unassembled WGS sequence"/>
</dbReference>
<dbReference type="AlphaFoldDB" id="A0A134AHB8"/>
<dbReference type="CDD" id="cd02209">
    <property type="entry name" value="cupin_XRE_C"/>
    <property type="match status" value="1"/>
</dbReference>
<dbReference type="InterPro" id="IPR001387">
    <property type="entry name" value="Cro/C1-type_HTH"/>
</dbReference>
<dbReference type="InterPro" id="IPR010982">
    <property type="entry name" value="Lambda_DNA-bd_dom_sf"/>
</dbReference>
<organism evidence="3 4">
    <name type="scientific">Aedoeadaptatus coxii</name>
    <dbReference type="NCBI Taxonomy" id="755172"/>
    <lineage>
        <taxon>Bacteria</taxon>
        <taxon>Bacillati</taxon>
        <taxon>Bacillota</taxon>
        <taxon>Tissierellia</taxon>
        <taxon>Tissierellales</taxon>
        <taxon>Peptoniphilaceae</taxon>
        <taxon>Aedoeadaptatus</taxon>
    </lineage>
</organism>
<evidence type="ECO:0000259" key="2">
    <source>
        <dbReference type="PROSITE" id="PS50943"/>
    </source>
</evidence>
<reference evidence="4" key="1">
    <citation type="submission" date="2016-01" db="EMBL/GenBank/DDBJ databases">
        <authorList>
            <person name="Mitreva M."/>
            <person name="Pepin K.H."/>
            <person name="Mihindukulasuriya K.A."/>
            <person name="Fulton R."/>
            <person name="Fronick C."/>
            <person name="O'Laughlin M."/>
            <person name="Miner T."/>
            <person name="Herter B."/>
            <person name="Rosa B.A."/>
            <person name="Cordes M."/>
            <person name="Tomlinson C."/>
            <person name="Wollam A."/>
            <person name="Palsikar V.B."/>
            <person name="Mardis E.R."/>
            <person name="Wilson R.K."/>
        </authorList>
    </citation>
    <scope>NUCLEOTIDE SEQUENCE [LARGE SCALE GENOMIC DNA]</scope>
    <source>
        <strain evidence="4">DNF00729</strain>
    </source>
</reference>
<keyword evidence="1 3" id="KW-0238">DNA-binding</keyword>
<dbReference type="PROSITE" id="PS50943">
    <property type="entry name" value="HTH_CROC1"/>
    <property type="match status" value="1"/>
</dbReference>
<name>A0A134AHB8_9FIRM</name>
<comment type="caution">
    <text evidence="3">The sequence shown here is derived from an EMBL/GenBank/DDBJ whole genome shotgun (WGS) entry which is preliminary data.</text>
</comment>
<dbReference type="STRING" id="755172.HMPREF1863_00790"/>
<dbReference type="PATRIC" id="fig|755172.3.peg.759"/>
<dbReference type="CDD" id="cd00093">
    <property type="entry name" value="HTH_XRE"/>
    <property type="match status" value="1"/>
</dbReference>
<dbReference type="PANTHER" id="PTHR46797:SF2">
    <property type="entry name" value="TRANSCRIPTIONAL REGULATOR"/>
    <property type="match status" value="1"/>
</dbReference>
<gene>
    <name evidence="3" type="ORF">HMPREF1863_00790</name>
</gene>
<dbReference type="InterPro" id="IPR014710">
    <property type="entry name" value="RmlC-like_jellyroll"/>
</dbReference>
<feature type="domain" description="HTH cro/C1-type" evidence="2">
    <location>
        <begin position="19"/>
        <end position="73"/>
    </location>
</feature>
<dbReference type="Pfam" id="PF01381">
    <property type="entry name" value="HTH_3"/>
    <property type="match status" value="1"/>
</dbReference>
<dbReference type="EMBL" id="LSDG01000023">
    <property type="protein sequence ID" value="KXB67064.1"/>
    <property type="molecule type" value="Genomic_DNA"/>
</dbReference>